<proteinExistence type="predicted"/>
<dbReference type="EMBL" id="CAUJNA010001399">
    <property type="protein sequence ID" value="CAJ1386670.1"/>
    <property type="molecule type" value="Genomic_DNA"/>
</dbReference>
<evidence type="ECO:0000256" key="1">
    <source>
        <dbReference type="SAM" id="Phobius"/>
    </source>
</evidence>
<evidence type="ECO:0000313" key="2">
    <source>
        <dbReference type="EMBL" id="CAJ1386670.1"/>
    </source>
</evidence>
<keyword evidence="1" id="KW-0472">Membrane</keyword>
<keyword evidence="1" id="KW-0812">Transmembrane</keyword>
<gene>
    <name evidence="2" type="ORF">EVOR1521_LOCUS12907</name>
</gene>
<name>A0AA36MZR7_9DINO</name>
<feature type="transmembrane region" description="Helical" evidence="1">
    <location>
        <begin position="224"/>
        <end position="248"/>
    </location>
</feature>
<feature type="transmembrane region" description="Helical" evidence="1">
    <location>
        <begin position="197"/>
        <end position="218"/>
    </location>
</feature>
<comment type="caution">
    <text evidence="2">The sequence shown here is derived from an EMBL/GenBank/DDBJ whole genome shotgun (WGS) entry which is preliminary data.</text>
</comment>
<sequence length="346" mass="37787">MPMPSDEAKVVEVPAKTEKKSKSSVIGRVADYLPQRLVGKTGNKKTPDGVLSSCVSVVTGRFLVLTDNIVMEDKGASSSARENLVNECTNMGLISALMLTIVVPMAFDNVTDWLEEDYVGSGFAYLDGWIGQQQGEDSVQSTMPAIHDLSLICYVLSSLGYLCSTIVSVIGLLCVGEIETDTGVEEFLRNIGSGTRIPYLFWWNGAFFVIPCAVRFTLSCKTLGGLIVMCLIELILLILVSCGSVHWVRSCISGHNTVHEFEELQLSLQEAEEDVNAWFAHNQNPGALQDCLLDLAGLSDGKVMISMDTVSQQRVAMCFHKKHAEVIGVPLSPPDLYRMAYHVSPQ</sequence>
<dbReference type="Proteomes" id="UP001178507">
    <property type="component" value="Unassembled WGS sequence"/>
</dbReference>
<protein>
    <submittedName>
        <fullName evidence="2">Uncharacterized protein</fullName>
    </submittedName>
</protein>
<keyword evidence="3" id="KW-1185">Reference proteome</keyword>
<keyword evidence="1" id="KW-1133">Transmembrane helix</keyword>
<dbReference type="AlphaFoldDB" id="A0AA36MZR7"/>
<accession>A0AA36MZR7</accession>
<organism evidence="2 3">
    <name type="scientific">Effrenium voratum</name>
    <dbReference type="NCBI Taxonomy" id="2562239"/>
    <lineage>
        <taxon>Eukaryota</taxon>
        <taxon>Sar</taxon>
        <taxon>Alveolata</taxon>
        <taxon>Dinophyceae</taxon>
        <taxon>Suessiales</taxon>
        <taxon>Symbiodiniaceae</taxon>
        <taxon>Effrenium</taxon>
    </lineage>
</organism>
<feature type="transmembrane region" description="Helical" evidence="1">
    <location>
        <begin position="149"/>
        <end position="176"/>
    </location>
</feature>
<reference evidence="2" key="1">
    <citation type="submission" date="2023-08" db="EMBL/GenBank/DDBJ databases">
        <authorList>
            <person name="Chen Y."/>
            <person name="Shah S."/>
            <person name="Dougan E. K."/>
            <person name="Thang M."/>
            <person name="Chan C."/>
        </authorList>
    </citation>
    <scope>NUCLEOTIDE SEQUENCE</scope>
</reference>
<evidence type="ECO:0000313" key="3">
    <source>
        <dbReference type="Proteomes" id="UP001178507"/>
    </source>
</evidence>